<keyword evidence="1" id="KW-0597">Phosphoprotein</keyword>
<evidence type="ECO:0000313" key="3">
    <source>
        <dbReference type="Ensembl" id="ENSLLEP00000037205.1"/>
    </source>
</evidence>
<dbReference type="PRINTS" id="PR02044">
    <property type="entry name" value="FIBROSIN1LPF"/>
</dbReference>
<dbReference type="Pfam" id="PF15336">
    <property type="entry name" value="Auts2"/>
    <property type="match status" value="1"/>
</dbReference>
<evidence type="ECO:0000313" key="4">
    <source>
        <dbReference type="Proteomes" id="UP000694569"/>
    </source>
</evidence>
<name>A0A8C5QGJ8_9ANUR</name>
<protein>
    <recommendedName>
        <fullName evidence="5">Fibrosin</fullName>
    </recommendedName>
</protein>
<dbReference type="Ensembl" id="ENSLLET00000038637.1">
    <property type="protein sequence ID" value="ENSLLEP00000037205.1"/>
    <property type="gene ID" value="ENSLLEG00000023559.1"/>
</dbReference>
<dbReference type="OrthoDB" id="10060000at2759"/>
<evidence type="ECO:0008006" key="5">
    <source>
        <dbReference type="Google" id="ProtNLM"/>
    </source>
</evidence>
<accession>A0A8C5QGJ8</accession>
<dbReference type="PANTHER" id="PTHR14429">
    <property type="entry name" value="FIBROSIN FAMILY MEMBER"/>
    <property type="match status" value="1"/>
</dbReference>
<proteinExistence type="predicted"/>
<keyword evidence="4" id="KW-1185">Reference proteome</keyword>
<sequence length="490" mass="54622">MYQFHQHNHQHTHQHTHQHFTPYPPNMGSTAFEKYPGKIENLYKQNFFPSYAPVISALSPVLPPNVSFGSHQGAFQPKSTNSELASRCSVPPAIGHKPPQLSDQFKPRRSGRWCAMHVRVAYMILRHQERLKLAQGTHKCDFPSDVLSCLPSGLGSFSSAQKLAQSSSFFTGVPSHSPSTYRATPPVATTLLPPADPFYRTSGFSSLNGAFGGLGSPPYNASAMFNQKESPTMHSFSNPHDPWTRLHRTPPTFPTASPQACPRIGDVDPHASILIKDEKDRSFLFTRLGTSSSSITPLQRLPGGDERGPSRNISPYVGIRPCSSSETKPHMTPDHPAKVKEEPEVLTFEVGHSSHPGLHLPHLSPALERFRGAFIREQFPHALETWRDIYRRGDPSTGRFPQALPHPLYEQREERAHILREDFERVRIYGLPTHVTATPTMLGPLYSHPSAGLLQKTPPVNLLSAPPPLVSSSRPGSPHRRDFYKERDSR</sequence>
<organism evidence="3 4">
    <name type="scientific">Leptobrachium leishanense</name>
    <name type="common">Leishan spiny toad</name>
    <dbReference type="NCBI Taxonomy" id="445787"/>
    <lineage>
        <taxon>Eukaryota</taxon>
        <taxon>Metazoa</taxon>
        <taxon>Chordata</taxon>
        <taxon>Craniata</taxon>
        <taxon>Vertebrata</taxon>
        <taxon>Euteleostomi</taxon>
        <taxon>Amphibia</taxon>
        <taxon>Batrachia</taxon>
        <taxon>Anura</taxon>
        <taxon>Pelobatoidea</taxon>
        <taxon>Megophryidae</taxon>
        <taxon>Leptobrachium</taxon>
    </lineage>
</organism>
<dbReference type="Proteomes" id="UP000694569">
    <property type="component" value="Unplaced"/>
</dbReference>
<dbReference type="PANTHER" id="PTHR14429:SF24">
    <property type="entry name" value="FIBROSIN"/>
    <property type="match status" value="1"/>
</dbReference>
<reference evidence="3" key="2">
    <citation type="submission" date="2025-09" db="UniProtKB">
        <authorList>
            <consortium name="Ensembl"/>
        </authorList>
    </citation>
    <scope>IDENTIFICATION</scope>
</reference>
<dbReference type="AlphaFoldDB" id="A0A8C5QGJ8"/>
<reference evidence="3" key="1">
    <citation type="submission" date="2025-08" db="UniProtKB">
        <authorList>
            <consortium name="Ensembl"/>
        </authorList>
    </citation>
    <scope>IDENTIFICATION</scope>
</reference>
<dbReference type="GeneTree" id="ENSGT00940000161032"/>
<feature type="region of interest" description="Disordered" evidence="2">
    <location>
        <begin position="457"/>
        <end position="490"/>
    </location>
</feature>
<evidence type="ECO:0000256" key="1">
    <source>
        <dbReference type="ARBA" id="ARBA00022553"/>
    </source>
</evidence>
<evidence type="ECO:0000256" key="2">
    <source>
        <dbReference type="SAM" id="MobiDB-lite"/>
    </source>
</evidence>
<feature type="compositionally biased region" description="Basic and acidic residues" evidence="2">
    <location>
        <begin position="479"/>
        <end position="490"/>
    </location>
</feature>
<dbReference type="InterPro" id="IPR023246">
    <property type="entry name" value="AUTS2"/>
</dbReference>
<feature type="region of interest" description="Disordered" evidence="2">
    <location>
        <begin position="294"/>
        <end position="313"/>
    </location>
</feature>
<feature type="compositionally biased region" description="Low complexity" evidence="2">
    <location>
        <begin position="458"/>
        <end position="475"/>
    </location>
</feature>